<dbReference type="PANTHER" id="PTHR12905:SF0">
    <property type="entry name" value="CALCINEURIN-LIKE PHOSPHOESTERASE DOMAIN-CONTAINING PROTEIN"/>
    <property type="match status" value="1"/>
</dbReference>
<proteinExistence type="predicted"/>
<reference evidence="2" key="1">
    <citation type="submission" date="2021-01" db="EMBL/GenBank/DDBJ databases">
        <authorList>
            <consortium name="Genoscope - CEA"/>
            <person name="William W."/>
        </authorList>
    </citation>
    <scope>NUCLEOTIDE SEQUENCE</scope>
</reference>
<evidence type="ECO:0000313" key="2">
    <source>
        <dbReference type="EMBL" id="CAD8044727.1"/>
    </source>
</evidence>
<dbReference type="AlphaFoldDB" id="A0A8S1JRW7"/>
<dbReference type="CDD" id="cd07379">
    <property type="entry name" value="MPP_239FB"/>
    <property type="match status" value="1"/>
</dbReference>
<protein>
    <recommendedName>
        <fullName evidence="1">Calcineurin-like phosphoesterase domain-containing protein</fullName>
    </recommendedName>
</protein>
<organism evidence="2 3">
    <name type="scientific">Paramecium primaurelia</name>
    <dbReference type="NCBI Taxonomy" id="5886"/>
    <lineage>
        <taxon>Eukaryota</taxon>
        <taxon>Sar</taxon>
        <taxon>Alveolata</taxon>
        <taxon>Ciliophora</taxon>
        <taxon>Intramacronucleata</taxon>
        <taxon>Oligohymenophorea</taxon>
        <taxon>Peniculida</taxon>
        <taxon>Parameciidae</taxon>
        <taxon>Paramecium</taxon>
    </lineage>
</organism>
<evidence type="ECO:0000313" key="3">
    <source>
        <dbReference type="Proteomes" id="UP000688137"/>
    </source>
</evidence>
<keyword evidence="3" id="KW-1185">Reference proteome</keyword>
<comment type="caution">
    <text evidence="2">The sequence shown here is derived from an EMBL/GenBank/DDBJ whole genome shotgun (WGS) entry which is preliminary data.</text>
</comment>
<dbReference type="Pfam" id="PF00149">
    <property type="entry name" value="Metallophos"/>
    <property type="match status" value="1"/>
</dbReference>
<gene>
    <name evidence="2" type="ORF">PPRIM_AZ9-3.1.T0080293</name>
</gene>
<dbReference type="PANTHER" id="PTHR12905">
    <property type="entry name" value="METALLOPHOSPHOESTERASE"/>
    <property type="match status" value="1"/>
</dbReference>
<dbReference type="InterPro" id="IPR004843">
    <property type="entry name" value="Calcineurin-like_PHP"/>
</dbReference>
<feature type="domain" description="Calcineurin-like phosphoesterase" evidence="1">
    <location>
        <begin position="22"/>
        <end position="195"/>
    </location>
</feature>
<dbReference type="Proteomes" id="UP000688137">
    <property type="component" value="Unassembled WGS sequence"/>
</dbReference>
<evidence type="ECO:0000259" key="1">
    <source>
        <dbReference type="Pfam" id="PF00149"/>
    </source>
</evidence>
<name>A0A8S1JRW7_PARPR</name>
<dbReference type="OMA" id="DTHEQLH"/>
<accession>A0A8S1JRW7</accession>
<dbReference type="InterPro" id="IPR051693">
    <property type="entry name" value="UPF0046_metallophosphoest"/>
</dbReference>
<dbReference type="EMBL" id="CAJJDM010000004">
    <property type="protein sequence ID" value="CAD8044727.1"/>
    <property type="molecule type" value="Genomic_DNA"/>
</dbReference>
<sequence>MENDLTFVCISDTHCCNIPLPPGDVLIHCGDFTKRGQKEETLSFIEWLIKQPFKYKVVIAGNHDISLDTENYKSKLRDYHHKVSNFNDEELLQKLKDNCIYLLNSSIVIDGIKIWGSPYSLEFCTWAFQLKNENAEVFWSQIEEDSDIIVTHGPPLNHGDLVDNWGNKKHVGDEALLKRVLKIKPKYHLFGHIHEGYGKTEQEGVNFINCSLVNRNYKVVNEPFIFKLPKKQVII</sequence>
<dbReference type="GO" id="GO:0016787">
    <property type="term" value="F:hydrolase activity"/>
    <property type="evidence" value="ECO:0007669"/>
    <property type="project" value="InterPro"/>
</dbReference>